<dbReference type="InterPro" id="IPR019309">
    <property type="entry name" value="WASHC3"/>
</dbReference>
<comment type="subcellular location">
    <subcellularLocation>
        <location evidence="1">Cytoplasm</location>
        <location evidence="1">Cytoskeleton</location>
    </subcellularLocation>
</comment>
<dbReference type="EMBL" id="CAJPVJ010000348">
    <property type="protein sequence ID" value="CAG2162160.1"/>
    <property type="molecule type" value="Genomic_DNA"/>
</dbReference>
<dbReference type="GO" id="GO:0044877">
    <property type="term" value="F:protein-containing complex binding"/>
    <property type="evidence" value="ECO:0007669"/>
    <property type="project" value="InterPro"/>
</dbReference>
<feature type="compositionally biased region" description="Polar residues" evidence="6">
    <location>
        <begin position="17"/>
        <end position="30"/>
    </location>
</feature>
<dbReference type="GO" id="GO:0005856">
    <property type="term" value="C:cytoskeleton"/>
    <property type="evidence" value="ECO:0007669"/>
    <property type="project" value="UniProtKB-SubCell"/>
</dbReference>
<feature type="region of interest" description="Disordered" evidence="6">
    <location>
        <begin position="17"/>
        <end position="38"/>
    </location>
</feature>
<dbReference type="GO" id="GO:0048870">
    <property type="term" value="P:cell motility"/>
    <property type="evidence" value="ECO:0007669"/>
    <property type="project" value="TreeGrafter"/>
</dbReference>
<keyword evidence="3" id="KW-0963">Cytoplasm</keyword>
<evidence type="ECO:0000256" key="4">
    <source>
        <dbReference type="ARBA" id="ARBA00023054"/>
    </source>
</evidence>
<reference evidence="7" key="1">
    <citation type="submission" date="2020-11" db="EMBL/GenBank/DDBJ databases">
        <authorList>
            <person name="Tran Van P."/>
        </authorList>
    </citation>
    <scope>NUCLEOTIDE SEQUENCE</scope>
</reference>
<evidence type="ECO:0000256" key="2">
    <source>
        <dbReference type="ARBA" id="ARBA00005620"/>
    </source>
</evidence>
<dbReference type="PANTHER" id="PTHR33668">
    <property type="entry name" value="PROTEIN BRICK1"/>
    <property type="match status" value="1"/>
</dbReference>
<accession>A0A7R9QBV7</accession>
<dbReference type="GO" id="GO:0071203">
    <property type="term" value="C:WASH complex"/>
    <property type="evidence" value="ECO:0007669"/>
    <property type="project" value="InterPro"/>
</dbReference>
<keyword evidence="4" id="KW-0175">Coiled coil</keyword>
<dbReference type="Gene3D" id="1.20.5.110">
    <property type="match status" value="1"/>
</dbReference>
<gene>
    <name evidence="7" type="ORF">ONB1V03_LOCUS1759</name>
</gene>
<dbReference type="InterPro" id="IPR033378">
    <property type="entry name" value="BRICK1"/>
</dbReference>
<dbReference type="Proteomes" id="UP000728032">
    <property type="component" value="Unassembled WGS sequence"/>
</dbReference>
<dbReference type="PANTHER" id="PTHR33668:SF1">
    <property type="entry name" value="PROTEIN BRICK1"/>
    <property type="match status" value="1"/>
</dbReference>
<evidence type="ECO:0000256" key="1">
    <source>
        <dbReference type="ARBA" id="ARBA00004245"/>
    </source>
</evidence>
<evidence type="ECO:0000313" key="8">
    <source>
        <dbReference type="Proteomes" id="UP000728032"/>
    </source>
</evidence>
<proteinExistence type="inferred from homology"/>
<name>A0A7R9QBV7_9ACAR</name>
<dbReference type="Pfam" id="PF10152">
    <property type="entry name" value="CCDC53"/>
    <property type="match status" value="1"/>
</dbReference>
<keyword evidence="8" id="KW-1185">Reference proteome</keyword>
<comment type="similarity">
    <text evidence="2">Belongs to the BRK1 family.</text>
</comment>
<dbReference type="GO" id="GO:0007015">
    <property type="term" value="P:actin filament organization"/>
    <property type="evidence" value="ECO:0007669"/>
    <property type="project" value="InterPro"/>
</dbReference>
<sequence length="113" mass="12863">MSLKNQMSIIKNKSQLSLSSADSLTELSPETSDDSMKSLMGDDWTNRQFIEAVTTGIQKITEFLNNFDKSCKSKLAALNQRLTKMEKAITFLETYYSNPQSIDRLRESQKQEA</sequence>
<evidence type="ECO:0000256" key="5">
    <source>
        <dbReference type="ARBA" id="ARBA00023212"/>
    </source>
</evidence>
<protein>
    <submittedName>
        <fullName evidence="7">Uncharacterized protein</fullName>
    </submittedName>
</protein>
<organism evidence="7">
    <name type="scientific">Oppiella nova</name>
    <dbReference type="NCBI Taxonomy" id="334625"/>
    <lineage>
        <taxon>Eukaryota</taxon>
        <taxon>Metazoa</taxon>
        <taxon>Ecdysozoa</taxon>
        <taxon>Arthropoda</taxon>
        <taxon>Chelicerata</taxon>
        <taxon>Arachnida</taxon>
        <taxon>Acari</taxon>
        <taxon>Acariformes</taxon>
        <taxon>Sarcoptiformes</taxon>
        <taxon>Oribatida</taxon>
        <taxon>Brachypylina</taxon>
        <taxon>Oppioidea</taxon>
        <taxon>Oppiidae</taxon>
        <taxon>Oppiella</taxon>
    </lineage>
</organism>
<dbReference type="OrthoDB" id="1883432at2759"/>
<evidence type="ECO:0000313" key="7">
    <source>
        <dbReference type="EMBL" id="CAD7639069.1"/>
    </source>
</evidence>
<dbReference type="GO" id="GO:0008064">
    <property type="term" value="P:regulation of actin polymerization or depolymerization"/>
    <property type="evidence" value="ECO:0007669"/>
    <property type="project" value="TreeGrafter"/>
</dbReference>
<evidence type="ECO:0000256" key="6">
    <source>
        <dbReference type="SAM" id="MobiDB-lite"/>
    </source>
</evidence>
<evidence type="ECO:0000256" key="3">
    <source>
        <dbReference type="ARBA" id="ARBA00022490"/>
    </source>
</evidence>
<dbReference type="GO" id="GO:0031209">
    <property type="term" value="C:SCAR complex"/>
    <property type="evidence" value="ECO:0007669"/>
    <property type="project" value="InterPro"/>
</dbReference>
<dbReference type="EMBL" id="OC915173">
    <property type="protein sequence ID" value="CAD7639069.1"/>
    <property type="molecule type" value="Genomic_DNA"/>
</dbReference>
<dbReference type="AlphaFoldDB" id="A0A7R9QBV7"/>
<keyword evidence="5" id="KW-0206">Cytoskeleton</keyword>